<evidence type="ECO:0000256" key="1">
    <source>
        <dbReference type="ARBA" id="ARBA00006484"/>
    </source>
</evidence>
<dbReference type="Gene3D" id="3.40.50.720">
    <property type="entry name" value="NAD(P)-binding Rossmann-like Domain"/>
    <property type="match status" value="1"/>
</dbReference>
<comment type="similarity">
    <text evidence="1 3">Belongs to the short-chain dehydrogenases/reductases (SDR) family.</text>
</comment>
<dbReference type="PANTHER" id="PTHR43976:SF16">
    <property type="entry name" value="SHORT-CHAIN DEHYDROGENASE_REDUCTASE FAMILY PROTEIN"/>
    <property type="match status" value="1"/>
</dbReference>
<dbReference type="EMBL" id="JBAHYK010001069">
    <property type="protein sequence ID" value="KAL0569690.1"/>
    <property type="molecule type" value="Genomic_DNA"/>
</dbReference>
<keyword evidence="4" id="KW-0812">Transmembrane</keyword>
<dbReference type="PANTHER" id="PTHR43976">
    <property type="entry name" value="SHORT CHAIN DEHYDROGENASE"/>
    <property type="match status" value="1"/>
</dbReference>
<evidence type="ECO:0008006" key="7">
    <source>
        <dbReference type="Google" id="ProtNLM"/>
    </source>
</evidence>
<comment type="caution">
    <text evidence="5">The sequence shown here is derived from an EMBL/GenBank/DDBJ whole genome shotgun (WGS) entry which is preliminary data.</text>
</comment>
<feature type="transmembrane region" description="Helical" evidence="4">
    <location>
        <begin position="152"/>
        <end position="172"/>
    </location>
</feature>
<dbReference type="Pfam" id="PF00106">
    <property type="entry name" value="adh_short"/>
    <property type="match status" value="1"/>
</dbReference>
<evidence type="ECO:0000256" key="4">
    <source>
        <dbReference type="SAM" id="Phobius"/>
    </source>
</evidence>
<keyword evidence="4" id="KW-1133">Transmembrane helix</keyword>
<keyword evidence="2" id="KW-0560">Oxidoreductase</keyword>
<evidence type="ECO:0000256" key="2">
    <source>
        <dbReference type="ARBA" id="ARBA00023002"/>
    </source>
</evidence>
<dbReference type="Proteomes" id="UP001465976">
    <property type="component" value="Unassembled WGS sequence"/>
</dbReference>
<name>A0ABR3F380_9AGAR</name>
<dbReference type="PRINTS" id="PR00080">
    <property type="entry name" value="SDRFAMILY"/>
</dbReference>
<gene>
    <name evidence="5" type="ORF">V5O48_012277</name>
</gene>
<dbReference type="CDD" id="cd05374">
    <property type="entry name" value="17beta-HSD-like_SDR_c"/>
    <property type="match status" value="1"/>
</dbReference>
<keyword evidence="6" id="KW-1185">Reference proteome</keyword>
<dbReference type="PRINTS" id="PR00081">
    <property type="entry name" value="GDHRDH"/>
</dbReference>
<evidence type="ECO:0000313" key="5">
    <source>
        <dbReference type="EMBL" id="KAL0569690.1"/>
    </source>
</evidence>
<accession>A0ABR3F380</accession>
<dbReference type="InterPro" id="IPR051911">
    <property type="entry name" value="SDR_oxidoreductase"/>
</dbReference>
<protein>
    <recommendedName>
        <fullName evidence="7">Short chain dehydrogenase</fullName>
    </recommendedName>
</protein>
<dbReference type="InterPro" id="IPR036291">
    <property type="entry name" value="NAD(P)-bd_dom_sf"/>
</dbReference>
<evidence type="ECO:0000313" key="6">
    <source>
        <dbReference type="Proteomes" id="UP001465976"/>
    </source>
</evidence>
<feature type="transmembrane region" description="Helical" evidence="4">
    <location>
        <begin position="6"/>
        <end position="24"/>
    </location>
</feature>
<dbReference type="InterPro" id="IPR002347">
    <property type="entry name" value="SDR_fam"/>
</dbReference>
<proteinExistence type="inferred from homology"/>
<reference evidence="5 6" key="1">
    <citation type="submission" date="2024-02" db="EMBL/GenBank/DDBJ databases">
        <title>A draft genome for the cacao thread blight pathogen Marasmius crinis-equi.</title>
        <authorList>
            <person name="Cohen S.P."/>
            <person name="Baruah I.K."/>
            <person name="Amoako-Attah I."/>
            <person name="Bukari Y."/>
            <person name="Meinhardt L.W."/>
            <person name="Bailey B.A."/>
        </authorList>
    </citation>
    <scope>NUCLEOTIDE SEQUENCE [LARGE SCALE GENOMIC DNA]</scope>
    <source>
        <strain evidence="5 6">GH-76</strain>
    </source>
</reference>
<sequence>MVKTAIPLVWLITGTSFVFLFHFADRWLSMRSRTGFGRELAIAALQRGDQVIATARACSFSKLQDLENRGAKVLALDVTAPLEDLHEITKRALAFYGRVDVLVNNAGYLLIGALEESSPQETFDQFNTNVFGALNICRAFLPYMRKRKTGTIVFIGSIAGWGSLANAGLYIATKHAIRGLCSTLHEEISPLGLRSVCVDMGYFRTPFLTEGHCLEAVNRISDYQEMAENSNKALRDANGKQAGDPARGAQVLVDLIHEKDNDGRPSPTSIQLGSDCYSGAKRRCEQALLNLELWRDVSYSTDFPQVDTSGYLPQLQ</sequence>
<organism evidence="5 6">
    <name type="scientific">Marasmius crinis-equi</name>
    <dbReference type="NCBI Taxonomy" id="585013"/>
    <lineage>
        <taxon>Eukaryota</taxon>
        <taxon>Fungi</taxon>
        <taxon>Dikarya</taxon>
        <taxon>Basidiomycota</taxon>
        <taxon>Agaricomycotina</taxon>
        <taxon>Agaricomycetes</taxon>
        <taxon>Agaricomycetidae</taxon>
        <taxon>Agaricales</taxon>
        <taxon>Marasmiineae</taxon>
        <taxon>Marasmiaceae</taxon>
        <taxon>Marasmius</taxon>
    </lineage>
</organism>
<evidence type="ECO:0000256" key="3">
    <source>
        <dbReference type="RuleBase" id="RU000363"/>
    </source>
</evidence>
<keyword evidence="4" id="KW-0472">Membrane</keyword>
<dbReference type="SUPFAM" id="SSF51735">
    <property type="entry name" value="NAD(P)-binding Rossmann-fold domains"/>
    <property type="match status" value="1"/>
</dbReference>